<evidence type="ECO:0000313" key="2">
    <source>
        <dbReference type="EMBL" id="AEO64400.1"/>
    </source>
</evidence>
<dbReference type="HOGENOM" id="CLU_427716_0_0_1"/>
<sequence length="640" mass="67929">MGRSRSQHTAWARNRNGPIGGLIAREPASAHGPPIGCLPGHAPVKRYSGSSSFFSDSSNDRDHLHEPKSGYAAASQPRPAIPKSRTFTVLSSLTQSFSRSSVTSRGNSSRNVSGESSASSTLVCPRENSCQSLSRVAVKSDSQHGRASPTTRLPDNPKAITTAMPSEYWAGRFMAMHDRFRNELLEPHRLAHICEAQAARGCLPANSSAQELQTAAERLNNPSTSAYAVTRLAQTRKHSSNTSSETSTAGLPSRISQSATSGAILQTTPYNRTTDPPSYSPYNLSFKLPSTVQHSNLSVSPIPEHAPTITTSNPSSSIATTTNNSSTHTHNQAPSNQAHISPDPPDHERHPAATSPNNPLSPQATQNTLCDHLNSANNPTDEKPTTMAIAADEDALARHVFARLDGLCTTPAARASLRAWRVRYARATRRAGLLPGAEGFAVPPMELSLSLAVSAGCDGYESVAAAEGVADGCGRAQAPECSGGVGGGVACGRRREGSSSMEGHCASYIYTGHDNDGQGDGNSGEVEFGKRGRALVRRLRRSLMGYAQGHHGLEHAAVGGKDASANGTGSGEEVHGRVHVRNEKHEKREMLNTCQNDLGVGNGNWYGCGNGCSKEGYLAHLENSVVEETRRRGAGRFSFF</sequence>
<feature type="compositionally biased region" description="Polar residues" evidence="1">
    <location>
        <begin position="354"/>
        <end position="379"/>
    </location>
</feature>
<evidence type="ECO:0000256" key="1">
    <source>
        <dbReference type="SAM" id="MobiDB-lite"/>
    </source>
</evidence>
<feature type="compositionally biased region" description="Low complexity" evidence="1">
    <location>
        <begin position="306"/>
        <end position="331"/>
    </location>
</feature>
<feature type="region of interest" description="Disordered" evidence="1">
    <location>
        <begin position="297"/>
        <end position="384"/>
    </location>
</feature>
<name>G2QT74_THETT</name>
<feature type="region of interest" description="Disordered" evidence="1">
    <location>
        <begin position="98"/>
        <end position="121"/>
    </location>
</feature>
<feature type="region of interest" description="Disordered" evidence="1">
    <location>
        <begin position="1"/>
        <end position="80"/>
    </location>
</feature>
<feature type="compositionally biased region" description="Basic and acidic residues" evidence="1">
    <location>
        <begin position="58"/>
        <end position="68"/>
    </location>
</feature>
<gene>
    <name evidence="2" type="ORF">THITE_2110519</name>
</gene>
<dbReference type="OrthoDB" id="4586361at2759"/>
<dbReference type="AlphaFoldDB" id="G2QT74"/>
<organism evidence="2 3">
    <name type="scientific">Thermothielavioides terrestris (strain ATCC 38088 / NRRL 8126)</name>
    <name type="common">Thielavia terrestris</name>
    <dbReference type="NCBI Taxonomy" id="578455"/>
    <lineage>
        <taxon>Eukaryota</taxon>
        <taxon>Fungi</taxon>
        <taxon>Dikarya</taxon>
        <taxon>Ascomycota</taxon>
        <taxon>Pezizomycotina</taxon>
        <taxon>Sordariomycetes</taxon>
        <taxon>Sordariomycetidae</taxon>
        <taxon>Sordariales</taxon>
        <taxon>Chaetomiaceae</taxon>
        <taxon>Thermothielavioides</taxon>
        <taxon>Thermothielavioides terrestris</taxon>
    </lineage>
</organism>
<feature type="compositionally biased region" description="Low complexity" evidence="1">
    <location>
        <begin position="98"/>
        <end position="120"/>
    </location>
</feature>
<evidence type="ECO:0000313" key="3">
    <source>
        <dbReference type="Proteomes" id="UP000008181"/>
    </source>
</evidence>
<dbReference type="GeneID" id="11523569"/>
<dbReference type="eggNOG" id="ENOG502T1TT">
    <property type="taxonomic scope" value="Eukaryota"/>
</dbReference>
<protein>
    <submittedName>
        <fullName evidence="2">Uncharacterized protein</fullName>
    </submittedName>
</protein>
<dbReference type="KEGG" id="ttt:THITE_2110519"/>
<keyword evidence="3" id="KW-1185">Reference proteome</keyword>
<accession>G2QT74</accession>
<dbReference type="EMBL" id="CP003009">
    <property type="protein sequence ID" value="AEO64400.1"/>
    <property type="molecule type" value="Genomic_DNA"/>
</dbReference>
<feature type="region of interest" description="Disordered" evidence="1">
    <location>
        <begin position="233"/>
        <end position="282"/>
    </location>
</feature>
<reference evidence="2 3" key="1">
    <citation type="journal article" date="2011" name="Nat. Biotechnol.">
        <title>Comparative genomic analysis of the thermophilic biomass-degrading fungi Myceliophthora thermophila and Thielavia terrestris.</title>
        <authorList>
            <person name="Berka R.M."/>
            <person name="Grigoriev I.V."/>
            <person name="Otillar R."/>
            <person name="Salamov A."/>
            <person name="Grimwood J."/>
            <person name="Reid I."/>
            <person name="Ishmael N."/>
            <person name="John T."/>
            <person name="Darmond C."/>
            <person name="Moisan M.-C."/>
            <person name="Henrissat B."/>
            <person name="Coutinho P.M."/>
            <person name="Lombard V."/>
            <person name="Natvig D.O."/>
            <person name="Lindquist E."/>
            <person name="Schmutz J."/>
            <person name="Lucas S."/>
            <person name="Harris P."/>
            <person name="Powlowski J."/>
            <person name="Bellemare A."/>
            <person name="Taylor D."/>
            <person name="Butler G."/>
            <person name="de Vries R.P."/>
            <person name="Allijn I.E."/>
            <person name="van den Brink J."/>
            <person name="Ushinsky S."/>
            <person name="Storms R."/>
            <person name="Powell A.J."/>
            <person name="Paulsen I.T."/>
            <person name="Elbourne L.D.H."/>
            <person name="Baker S.E."/>
            <person name="Magnuson J."/>
            <person name="LaBoissiere S."/>
            <person name="Clutterbuck A.J."/>
            <person name="Martinez D."/>
            <person name="Wogulis M."/>
            <person name="de Leon A.L."/>
            <person name="Rey M.W."/>
            <person name="Tsang A."/>
        </authorList>
    </citation>
    <scope>NUCLEOTIDE SEQUENCE [LARGE SCALE GENOMIC DNA]</scope>
    <source>
        <strain evidence="3">ATCC 38088 / NRRL 8126</strain>
    </source>
</reference>
<feature type="compositionally biased region" description="Low complexity" evidence="1">
    <location>
        <begin position="48"/>
        <end position="57"/>
    </location>
</feature>
<proteinExistence type="predicted"/>
<dbReference type="Proteomes" id="UP000008181">
    <property type="component" value="Chromosome 1"/>
</dbReference>
<feature type="region of interest" description="Disordered" evidence="1">
    <location>
        <begin position="137"/>
        <end position="159"/>
    </location>
</feature>
<feature type="compositionally biased region" description="Polar residues" evidence="1">
    <location>
        <begin position="240"/>
        <end position="282"/>
    </location>
</feature>
<dbReference type="RefSeq" id="XP_003650736.1">
    <property type="nucleotide sequence ID" value="XM_003650688.1"/>
</dbReference>